<evidence type="ECO:0000313" key="3">
    <source>
        <dbReference type="RefSeq" id="XP_022294766.1"/>
    </source>
</evidence>
<dbReference type="GeneID" id="111104889"/>
<dbReference type="Gene3D" id="3.30.420.10">
    <property type="entry name" value="Ribonuclease H-like superfamily/Ribonuclease H"/>
    <property type="match status" value="1"/>
</dbReference>
<dbReference type="OrthoDB" id="6153983at2759"/>
<feature type="region of interest" description="Disordered" evidence="1">
    <location>
        <begin position="296"/>
        <end position="342"/>
    </location>
</feature>
<dbReference type="AlphaFoldDB" id="A0A8B8AUK5"/>
<evidence type="ECO:0000313" key="2">
    <source>
        <dbReference type="Proteomes" id="UP000694844"/>
    </source>
</evidence>
<dbReference type="GO" id="GO:0003676">
    <property type="term" value="F:nucleic acid binding"/>
    <property type="evidence" value="ECO:0007669"/>
    <property type="project" value="InterPro"/>
</dbReference>
<dbReference type="Proteomes" id="UP000694844">
    <property type="component" value="Chromosome 7"/>
</dbReference>
<feature type="compositionally biased region" description="Low complexity" evidence="1">
    <location>
        <begin position="314"/>
        <end position="329"/>
    </location>
</feature>
<sequence>MLRDAENFVSTCGPCSRNKRPQRHGRAEIFKYHSGSPMERVHLDFLGPLPRTARGNEYVLVMVDQFTKWVECIPCPPRQRRLPLRQQSMSSSLVSDALSRFSRTRGGISRCYVDKAQNCWNEHLSQIAGALRSTVNRNSGFTANRLMVGREVNTPADLLYLASKQGDTVDLEAYVMDLEQALQTAHETARGQFSTSEERMKRGYDLKVHSRAYKEGDLAYILYTATTVKGKCRKLSPSRKGSGIVIKNHSPYLYRVKTKAAVMVAIHDRLMKCVDRDIPLWLSRYIEKVQSPIPKGEAIPVSPAKAGGEPPPSSSDSPVSSPTPGTPKAAPRPKRKRAVLGRSQDPLVLSLSSLNPPSILMCIAF</sequence>
<keyword evidence="2" id="KW-1185">Reference proteome</keyword>
<name>A0A8B8AUK5_CRAVI</name>
<dbReference type="RefSeq" id="XP_022294766.1">
    <property type="nucleotide sequence ID" value="XM_022439058.1"/>
</dbReference>
<dbReference type="InterPro" id="IPR036397">
    <property type="entry name" value="RNaseH_sf"/>
</dbReference>
<protein>
    <submittedName>
        <fullName evidence="3">Uncharacterized protein LOC111104889</fullName>
    </submittedName>
</protein>
<proteinExistence type="predicted"/>
<dbReference type="InterPro" id="IPR050951">
    <property type="entry name" value="Retrovirus_Pol_polyprotein"/>
</dbReference>
<gene>
    <name evidence="3" type="primary">LOC111104889</name>
</gene>
<dbReference type="InterPro" id="IPR012337">
    <property type="entry name" value="RNaseH-like_sf"/>
</dbReference>
<accession>A0A8B8AUK5</accession>
<reference evidence="3" key="1">
    <citation type="submission" date="2025-08" db="UniProtKB">
        <authorList>
            <consortium name="RefSeq"/>
        </authorList>
    </citation>
    <scope>IDENTIFICATION</scope>
    <source>
        <tissue evidence="3">Whole sample</tissue>
    </source>
</reference>
<dbReference type="KEGG" id="cvn:111104889"/>
<organism evidence="2 3">
    <name type="scientific">Crassostrea virginica</name>
    <name type="common">Eastern oyster</name>
    <dbReference type="NCBI Taxonomy" id="6565"/>
    <lineage>
        <taxon>Eukaryota</taxon>
        <taxon>Metazoa</taxon>
        <taxon>Spiralia</taxon>
        <taxon>Lophotrochozoa</taxon>
        <taxon>Mollusca</taxon>
        <taxon>Bivalvia</taxon>
        <taxon>Autobranchia</taxon>
        <taxon>Pteriomorphia</taxon>
        <taxon>Ostreida</taxon>
        <taxon>Ostreoidea</taxon>
        <taxon>Ostreidae</taxon>
        <taxon>Crassostrea</taxon>
    </lineage>
</organism>
<dbReference type="PANTHER" id="PTHR37984">
    <property type="entry name" value="PROTEIN CBG26694"/>
    <property type="match status" value="1"/>
</dbReference>
<dbReference type="SUPFAM" id="SSF53098">
    <property type="entry name" value="Ribonuclease H-like"/>
    <property type="match status" value="1"/>
</dbReference>
<dbReference type="PANTHER" id="PTHR37984:SF5">
    <property type="entry name" value="PROTEIN NYNRIN-LIKE"/>
    <property type="match status" value="1"/>
</dbReference>
<evidence type="ECO:0000256" key="1">
    <source>
        <dbReference type="SAM" id="MobiDB-lite"/>
    </source>
</evidence>